<evidence type="ECO:0000313" key="4">
    <source>
        <dbReference type="EMBL" id="KAK5644006.1"/>
    </source>
</evidence>
<evidence type="ECO:0000256" key="2">
    <source>
        <dbReference type="ARBA" id="ARBA00022553"/>
    </source>
</evidence>
<keyword evidence="2" id="KW-0597">Phosphoprotein</keyword>
<dbReference type="Pfam" id="PF05334">
    <property type="entry name" value="DUF719"/>
    <property type="match status" value="1"/>
</dbReference>
<dbReference type="EMBL" id="JAVRBK010000005">
    <property type="protein sequence ID" value="KAK5644006.1"/>
    <property type="molecule type" value="Genomic_DNA"/>
</dbReference>
<evidence type="ECO:0000256" key="3">
    <source>
        <dbReference type="SAM" id="MobiDB-lite"/>
    </source>
</evidence>
<feature type="compositionally biased region" description="Basic and acidic residues" evidence="3">
    <location>
        <begin position="34"/>
        <end position="43"/>
    </location>
</feature>
<organism evidence="4 5">
    <name type="scientific">Pyrocoelia pectoralis</name>
    <dbReference type="NCBI Taxonomy" id="417401"/>
    <lineage>
        <taxon>Eukaryota</taxon>
        <taxon>Metazoa</taxon>
        <taxon>Ecdysozoa</taxon>
        <taxon>Arthropoda</taxon>
        <taxon>Hexapoda</taxon>
        <taxon>Insecta</taxon>
        <taxon>Pterygota</taxon>
        <taxon>Neoptera</taxon>
        <taxon>Endopterygota</taxon>
        <taxon>Coleoptera</taxon>
        <taxon>Polyphaga</taxon>
        <taxon>Elateriformia</taxon>
        <taxon>Elateroidea</taxon>
        <taxon>Lampyridae</taxon>
        <taxon>Lampyrinae</taxon>
        <taxon>Pyrocoelia</taxon>
    </lineage>
</organism>
<evidence type="ECO:0000313" key="5">
    <source>
        <dbReference type="Proteomes" id="UP001329430"/>
    </source>
</evidence>
<evidence type="ECO:0000256" key="1">
    <source>
        <dbReference type="ARBA" id="ARBA00006903"/>
    </source>
</evidence>
<dbReference type="InterPro" id="IPR007998">
    <property type="entry name" value="DUF719"/>
</dbReference>
<comment type="similarity">
    <text evidence="1">Belongs to the FAM114 family.</text>
</comment>
<feature type="region of interest" description="Disordered" evidence="3">
    <location>
        <begin position="1"/>
        <end position="95"/>
    </location>
</feature>
<comment type="caution">
    <text evidence="4">The sequence shown here is derived from an EMBL/GenBank/DDBJ whole genome shotgun (WGS) entry which is preliminary data.</text>
</comment>
<accession>A0AAN7VEC5</accession>
<dbReference type="Proteomes" id="UP001329430">
    <property type="component" value="Chromosome 5"/>
</dbReference>
<reference evidence="4 5" key="1">
    <citation type="journal article" date="2024" name="Insects">
        <title>An Improved Chromosome-Level Genome Assembly of the Firefly Pyrocoelia pectoralis.</title>
        <authorList>
            <person name="Fu X."/>
            <person name="Meyer-Rochow V.B."/>
            <person name="Ballantyne L."/>
            <person name="Zhu X."/>
        </authorList>
    </citation>
    <scope>NUCLEOTIDE SEQUENCE [LARGE SCALE GENOMIC DNA]</scope>
    <source>
        <strain evidence="4">XCY_ONT2</strain>
    </source>
</reference>
<protein>
    <recommendedName>
        <fullName evidence="6">Protein FAM114A2</fullName>
    </recommendedName>
</protein>
<name>A0AAN7VEC5_9COLE</name>
<keyword evidence="5" id="KW-1185">Reference proteome</keyword>
<sequence>METSDSECFESADEEIYTEKENKKSKKVASSPPPKDDLSKEVEDITNLKITESNDEQPVDLNNEPHEPAKATKIKPSKIGVKTNKSDNRTNSHSTMIDNKHIDTINVTENLEDHKDTPNEEVNMWDEDEDWEPIETKPEPPPPVSTNKSWGWDLSAVINAATVGVTTVTSHVSQGLSTVLETGIGAPDPAELARQHTQETETHNADDDSTQSTTNLFGFGNLVSGVTQITKLVETTGNKVILGGLDTLESIGKKTMQVLQEGDPGFKKKRALLNIEGEKPVLSQILREAKEKAEFENRLLEEQHFARKANYESLFDDHQGLMHLEALEMLSRQCSIKLERLTESRFGSELVELQETMNQIVELCELIEDEDELEDTSEIKEKLDSAVSEMVINISYDKLLTTRKEAEHWLDNINLQICSELELHEQAIDTLAQLTALAVERYHKIGELLLIKEHRSTADEADSLVQLTMILITLTGNMATKFSNKLSEKLSSSAHKDHINTLITNVYFESANSSSYLKNAFQLLIPVLQVGAI</sequence>
<gene>
    <name evidence="4" type="ORF">RI129_007851</name>
</gene>
<dbReference type="PANTHER" id="PTHR12842:SF6">
    <property type="entry name" value="FI01459P"/>
    <property type="match status" value="1"/>
</dbReference>
<proteinExistence type="inferred from homology"/>
<evidence type="ECO:0008006" key="6">
    <source>
        <dbReference type="Google" id="ProtNLM"/>
    </source>
</evidence>
<dbReference type="PANTHER" id="PTHR12842">
    <property type="entry name" value="FI01459P"/>
    <property type="match status" value="1"/>
</dbReference>
<feature type="compositionally biased region" description="Acidic residues" evidence="3">
    <location>
        <begin position="1"/>
        <end position="16"/>
    </location>
</feature>
<dbReference type="AlphaFoldDB" id="A0AAN7VEC5"/>